<evidence type="ECO:0008006" key="4">
    <source>
        <dbReference type="Google" id="ProtNLM"/>
    </source>
</evidence>
<name>A0A429ZZE3_9ENTE</name>
<dbReference type="EMBL" id="NGJS01000005">
    <property type="protein sequence ID" value="RST99371.1"/>
    <property type="molecule type" value="Genomic_DNA"/>
</dbReference>
<gene>
    <name evidence="2" type="ORF">CBF37_05215</name>
</gene>
<feature type="transmembrane region" description="Helical" evidence="1">
    <location>
        <begin position="213"/>
        <end position="236"/>
    </location>
</feature>
<keyword evidence="1" id="KW-1133">Transmembrane helix</keyword>
<keyword evidence="1" id="KW-0812">Transmembrane</keyword>
<comment type="caution">
    <text evidence="2">The sequence shown here is derived from an EMBL/GenBank/DDBJ whole genome shotgun (WGS) entry which is preliminary data.</text>
</comment>
<dbReference type="Pfam" id="PF12730">
    <property type="entry name" value="ABC2_membrane_4"/>
    <property type="match status" value="1"/>
</dbReference>
<feature type="transmembrane region" description="Helical" evidence="1">
    <location>
        <begin position="20"/>
        <end position="41"/>
    </location>
</feature>
<dbReference type="Proteomes" id="UP000287857">
    <property type="component" value="Unassembled WGS sequence"/>
</dbReference>
<dbReference type="OrthoDB" id="9776525at2"/>
<dbReference type="AlphaFoldDB" id="A0A429ZZE3"/>
<evidence type="ECO:0000313" key="2">
    <source>
        <dbReference type="EMBL" id="RST99371.1"/>
    </source>
</evidence>
<accession>A0A429ZZE3</accession>
<evidence type="ECO:0000313" key="3">
    <source>
        <dbReference type="Proteomes" id="UP000287857"/>
    </source>
</evidence>
<dbReference type="NCBIfam" id="TIGR03732">
    <property type="entry name" value="lanti_perm_MutE"/>
    <property type="match status" value="1"/>
</dbReference>
<keyword evidence="3" id="KW-1185">Reference proteome</keyword>
<dbReference type="CDD" id="cd21807">
    <property type="entry name" value="ABC-2_lan_permease_MutE_EpiE-like"/>
    <property type="match status" value="1"/>
</dbReference>
<feature type="transmembrane region" description="Helical" evidence="1">
    <location>
        <begin position="88"/>
        <end position="117"/>
    </location>
</feature>
<reference evidence="2 3" key="1">
    <citation type="submission" date="2017-05" db="EMBL/GenBank/DDBJ databases">
        <title>Vagococcus spp. assemblies.</title>
        <authorList>
            <person name="Gulvik C.A."/>
        </authorList>
    </citation>
    <scope>NUCLEOTIDE SEQUENCE [LARGE SCALE GENOMIC DNA]</scope>
    <source>
        <strain evidence="2 3">SS1995</strain>
    </source>
</reference>
<sequence>MKQIWQSEFLKTKHSPIRYLTIILPLITCVLAVFLMSGQAVQIGTMNWWYTLILPVVVIIISTESIIEEKAMNFFNLFIIPVSLRRSWLVKIGICSILLLISNMILFIAVTVLGIIFSSQFSVLTGLLSCVVMTVTSIWLIPLSLFLVVKWNRLVTWFIVICLTTVGGLQPVVGSFWWFLPATITSRLMSALIKINPNGIPLSSGSLLNRTSVIIPGLMISIISFIVISILTAYWFEKRKEKLYE</sequence>
<protein>
    <recommendedName>
        <fullName evidence="4">Lantibiotic ABC transporter permease</fullName>
    </recommendedName>
</protein>
<organism evidence="2 3">
    <name type="scientific">Vagococcus vulneris</name>
    <dbReference type="NCBI Taxonomy" id="1977869"/>
    <lineage>
        <taxon>Bacteria</taxon>
        <taxon>Bacillati</taxon>
        <taxon>Bacillota</taxon>
        <taxon>Bacilli</taxon>
        <taxon>Lactobacillales</taxon>
        <taxon>Enterococcaceae</taxon>
        <taxon>Vagococcus</taxon>
    </lineage>
</organism>
<feature type="transmembrane region" description="Helical" evidence="1">
    <location>
        <begin position="123"/>
        <end position="148"/>
    </location>
</feature>
<evidence type="ECO:0000256" key="1">
    <source>
        <dbReference type="SAM" id="Phobius"/>
    </source>
</evidence>
<keyword evidence="1" id="KW-0472">Membrane</keyword>
<feature type="transmembrane region" description="Helical" evidence="1">
    <location>
        <begin position="155"/>
        <end position="180"/>
    </location>
</feature>
<dbReference type="InterPro" id="IPR021205">
    <property type="entry name" value="Lanti_perm_SpaE/MutE/EpiE-like"/>
</dbReference>
<feature type="transmembrane region" description="Helical" evidence="1">
    <location>
        <begin position="47"/>
        <end position="67"/>
    </location>
</feature>
<proteinExistence type="predicted"/>
<dbReference type="RefSeq" id="WP_125983689.1">
    <property type="nucleotide sequence ID" value="NZ_NGJS01000005.1"/>
</dbReference>